<accession>Q1AZR2</accession>
<dbReference type="AlphaFoldDB" id="Q1AZR2"/>
<dbReference type="GO" id="GO:0006002">
    <property type="term" value="P:fructose 6-phosphate metabolic process"/>
    <property type="evidence" value="ECO:0007669"/>
    <property type="project" value="TreeGrafter"/>
</dbReference>
<dbReference type="PANTHER" id="PTHR10937">
    <property type="entry name" value="GLUCOSAMINE--FRUCTOSE-6-PHOSPHATE AMINOTRANSFERASE, ISOMERIZING"/>
    <property type="match status" value="1"/>
</dbReference>
<dbReference type="EC" id="2.6.1.16" evidence="2"/>
<dbReference type="InterPro" id="IPR046348">
    <property type="entry name" value="SIS_dom_sf"/>
</dbReference>
<evidence type="ECO:0000256" key="2">
    <source>
        <dbReference type="ARBA" id="ARBA00012916"/>
    </source>
</evidence>
<dbReference type="SUPFAM" id="SSF53697">
    <property type="entry name" value="SIS domain"/>
    <property type="match status" value="1"/>
</dbReference>
<evidence type="ECO:0000256" key="3">
    <source>
        <dbReference type="ARBA" id="ARBA00016090"/>
    </source>
</evidence>
<reference evidence="5 6" key="1">
    <citation type="submission" date="2006-06" db="EMBL/GenBank/DDBJ databases">
        <title>Complete sequence of Rubrobacter xylanophilus DSM 9941.</title>
        <authorList>
            <consortium name="US DOE Joint Genome Institute"/>
            <person name="Copeland A."/>
            <person name="Lucas S."/>
            <person name="Lapidus A."/>
            <person name="Barry K."/>
            <person name="Detter J.C."/>
            <person name="Glavina del Rio T."/>
            <person name="Hammon N."/>
            <person name="Israni S."/>
            <person name="Dalin E."/>
            <person name="Tice H."/>
            <person name="Pitluck S."/>
            <person name="Munk A.C."/>
            <person name="Brettin T."/>
            <person name="Bruce D."/>
            <person name="Han C."/>
            <person name="Tapia R."/>
            <person name="Gilna P."/>
            <person name="Schmutz J."/>
            <person name="Larimer F."/>
            <person name="Land M."/>
            <person name="Hauser L."/>
            <person name="Kyrpides N."/>
            <person name="Lykidis A."/>
            <person name="da Costa M.S."/>
            <person name="Rainey F.A."/>
            <person name="Empadinhas N."/>
            <person name="Jolivet E."/>
            <person name="Battista J.R."/>
            <person name="Richardson P."/>
        </authorList>
    </citation>
    <scope>NUCLEOTIDE SEQUENCE [LARGE SCALE GENOMIC DNA]</scope>
    <source>
        <strain evidence="6">DSM 9941 / NBRC 16129 / PRD-1</strain>
    </source>
</reference>
<name>Q1AZR2_RUBXD</name>
<dbReference type="Gene3D" id="3.40.50.10490">
    <property type="entry name" value="Glucose-6-phosphate isomerase like protein, domain 1"/>
    <property type="match status" value="2"/>
</dbReference>
<dbReference type="InterPro" id="IPR001347">
    <property type="entry name" value="SIS_dom"/>
</dbReference>
<dbReference type="Pfam" id="PF01380">
    <property type="entry name" value="SIS"/>
    <property type="match status" value="2"/>
</dbReference>
<dbReference type="eggNOG" id="COG0449">
    <property type="taxonomic scope" value="Bacteria"/>
</dbReference>
<sequence>MERSDALAERFAAEAAACERLFLVGIGTSHHAARVGEHLFRAYGGGLDARAVHSFDFALYGPEVTARDCVVAVSHRGSKRYTAAALRRAREAGSRTALVTGEGATVSVETDAVFETVPQERSSAHTVSYTSAVAVLALLAALAGRLRTGSETLEMGFLREEIPAALREALGTEDEARALAGEHVGRRRIWLAGGGPSAVTAEETALKIKETSYLQAEGMPTETMLHGPFQCVEAEDLFVLVAPSGAAQGRTLEVADLAGEVGAPSLVVSDGTAGIPGGASSLAVREVPEPFSALACLVPLQLFAYHLALARGTNPDSFRAEDPRFARADVSGRL</sequence>
<dbReference type="GO" id="GO:0006487">
    <property type="term" value="P:protein N-linked glycosylation"/>
    <property type="evidence" value="ECO:0007669"/>
    <property type="project" value="TreeGrafter"/>
</dbReference>
<dbReference type="GO" id="GO:0006047">
    <property type="term" value="P:UDP-N-acetylglucosamine metabolic process"/>
    <property type="evidence" value="ECO:0007669"/>
    <property type="project" value="TreeGrafter"/>
</dbReference>
<comment type="catalytic activity">
    <reaction evidence="1">
        <text>D-fructose 6-phosphate + L-glutamine = D-glucosamine 6-phosphate + L-glutamate</text>
        <dbReference type="Rhea" id="RHEA:13237"/>
        <dbReference type="ChEBI" id="CHEBI:29985"/>
        <dbReference type="ChEBI" id="CHEBI:58359"/>
        <dbReference type="ChEBI" id="CHEBI:58725"/>
        <dbReference type="ChEBI" id="CHEBI:61527"/>
        <dbReference type="EC" id="2.6.1.16"/>
    </reaction>
</comment>
<evidence type="ECO:0000256" key="1">
    <source>
        <dbReference type="ARBA" id="ARBA00001031"/>
    </source>
</evidence>
<dbReference type="HOGENOM" id="CLU_012520_2_0_11"/>
<keyword evidence="5" id="KW-0032">Aminotransferase</keyword>
<gene>
    <name evidence="5" type="ordered locus">Rxyl_0137</name>
</gene>
<dbReference type="GO" id="GO:0004360">
    <property type="term" value="F:glutamine-fructose-6-phosphate transaminase (isomerizing) activity"/>
    <property type="evidence" value="ECO:0007669"/>
    <property type="project" value="UniProtKB-EC"/>
</dbReference>
<proteinExistence type="predicted"/>
<dbReference type="InterPro" id="IPR035490">
    <property type="entry name" value="GlmS/FrlB_SIS"/>
</dbReference>
<evidence type="ECO:0000313" key="6">
    <source>
        <dbReference type="Proteomes" id="UP000006637"/>
    </source>
</evidence>
<dbReference type="EMBL" id="CP000386">
    <property type="protein sequence ID" value="ABG03116.1"/>
    <property type="molecule type" value="Genomic_DNA"/>
</dbReference>
<evidence type="ECO:0000259" key="4">
    <source>
        <dbReference type="PROSITE" id="PS51464"/>
    </source>
</evidence>
<dbReference type="PhylomeDB" id="Q1AZR2"/>
<keyword evidence="5" id="KW-0808">Transferase</keyword>
<protein>
    <recommendedName>
        <fullName evidence="3">Glutamine--fructose-6-phosphate aminotransferase [isomerizing]</fullName>
        <ecNumber evidence="2">2.6.1.16</ecNumber>
    </recommendedName>
</protein>
<dbReference type="KEGG" id="rxy:Rxyl_0137"/>
<feature type="domain" description="SIS" evidence="4">
    <location>
        <begin position="179"/>
        <end position="318"/>
    </location>
</feature>
<dbReference type="GO" id="GO:0097367">
    <property type="term" value="F:carbohydrate derivative binding"/>
    <property type="evidence" value="ECO:0007669"/>
    <property type="project" value="InterPro"/>
</dbReference>
<dbReference type="PANTHER" id="PTHR10937:SF0">
    <property type="entry name" value="GLUTAMINE--FRUCTOSE-6-PHOSPHATE TRANSAMINASE (ISOMERIZING)"/>
    <property type="match status" value="1"/>
</dbReference>
<evidence type="ECO:0000313" key="5">
    <source>
        <dbReference type="EMBL" id="ABG03116.1"/>
    </source>
</evidence>
<dbReference type="CDD" id="cd05009">
    <property type="entry name" value="SIS_GlmS_GlmD_2"/>
    <property type="match status" value="1"/>
</dbReference>
<dbReference type="STRING" id="266117.Rxyl_0137"/>
<feature type="domain" description="SIS" evidence="4">
    <location>
        <begin position="7"/>
        <end position="150"/>
    </location>
</feature>
<dbReference type="RefSeq" id="WP_011563134.1">
    <property type="nucleotide sequence ID" value="NC_008148.1"/>
</dbReference>
<dbReference type="Proteomes" id="UP000006637">
    <property type="component" value="Chromosome"/>
</dbReference>
<organism evidence="5 6">
    <name type="scientific">Rubrobacter xylanophilus (strain DSM 9941 / JCM 11954 / NBRC 16129 / PRD-1)</name>
    <dbReference type="NCBI Taxonomy" id="266117"/>
    <lineage>
        <taxon>Bacteria</taxon>
        <taxon>Bacillati</taxon>
        <taxon>Actinomycetota</taxon>
        <taxon>Rubrobacteria</taxon>
        <taxon>Rubrobacterales</taxon>
        <taxon>Rubrobacteraceae</taxon>
        <taxon>Rubrobacter</taxon>
    </lineage>
</organism>
<dbReference type="PROSITE" id="PS51464">
    <property type="entry name" value="SIS"/>
    <property type="match status" value="2"/>
</dbReference>
<keyword evidence="6" id="KW-1185">Reference proteome</keyword>